<comment type="caution">
    <text evidence="2">The sequence shown here is derived from an EMBL/GenBank/DDBJ whole genome shotgun (WGS) entry which is preliminary data.</text>
</comment>
<gene>
    <name evidence="2" type="ORF">HINF_LOCUS21068</name>
    <name evidence="3" type="ORF">HINF_LOCUS2614</name>
</gene>
<organism evidence="2">
    <name type="scientific">Hexamita inflata</name>
    <dbReference type="NCBI Taxonomy" id="28002"/>
    <lineage>
        <taxon>Eukaryota</taxon>
        <taxon>Metamonada</taxon>
        <taxon>Diplomonadida</taxon>
        <taxon>Hexamitidae</taxon>
        <taxon>Hexamitinae</taxon>
        <taxon>Hexamita</taxon>
    </lineage>
</organism>
<evidence type="ECO:0000313" key="3">
    <source>
        <dbReference type="EMBL" id="CAL5973915.1"/>
    </source>
</evidence>
<keyword evidence="1" id="KW-0175">Coiled coil</keyword>
<feature type="coiled-coil region" evidence="1">
    <location>
        <begin position="76"/>
        <end position="103"/>
    </location>
</feature>
<accession>A0AA86P9F0</accession>
<dbReference type="Proteomes" id="UP001642409">
    <property type="component" value="Unassembled WGS sequence"/>
</dbReference>
<reference evidence="2" key="1">
    <citation type="submission" date="2023-06" db="EMBL/GenBank/DDBJ databases">
        <authorList>
            <person name="Kurt Z."/>
        </authorList>
    </citation>
    <scope>NUCLEOTIDE SEQUENCE</scope>
</reference>
<dbReference type="EMBL" id="CAXDID020000004">
    <property type="protein sequence ID" value="CAL5973915.1"/>
    <property type="molecule type" value="Genomic_DNA"/>
</dbReference>
<protein>
    <submittedName>
        <fullName evidence="2">Uncharacterized protein</fullName>
    </submittedName>
</protein>
<proteinExistence type="predicted"/>
<evidence type="ECO:0000313" key="4">
    <source>
        <dbReference type="Proteomes" id="UP001642409"/>
    </source>
</evidence>
<sequence>MGNETSKCDLCDQYQIVYGLCSEQLKYSENVNGMYQCVYPFEYVDNECACVTGYLLNNTKCIDVVEQLNTISNLISNRSNNQIQLLEQKVEQIENSLTFIDQNIQNNISEIENRILSNFSKSDFNLLMNTSVLDNRIYQNITSIKNDILMKQIIADANLLSNTTVLDWRIFNNVSLLQNTMINFNDSLIKQQQIIEQQQNIINNLTQYINCSSNSGYSMVNGSCVQVSCAISGQQSINGICQCVNINSIVQSGSCVCPINSQVVGIACVCSISGQNMQNGFCVCSTTGAFVDNNVCTCGINSNNISNICSCPSGSNLVNGVCTCQNINAYISGNSCVCPTYSSLVGNTCTCPSNSQIVNNICSCDLIIGQIMNNGVCQCQTTGAFVNNGACTCGVNALNISNICSCPLNSSLLNNICTCDKITGQSIINGKCQCIAGQSVVNEMCKQINYEINISDFKCSQELFTQQFDINSITHQITSSNNLSAGYVFSTDTTIQNAFIDISDNVYSTVYPLFQSQNTFTNLKIQFGTQSMNNGSLLLSSSSVSINQMNIISRPDGQLTVNSAQQLNILTQSSSSANITNLLINLSFAPSSGNITFISNINNILNIIGYQVLGFFVSTGTVAMIGLNINSATVSVNQVSFKPIAFNVGTGSSYLFGNAITMNTIQINNIAVILGNSSIFLTFGSISTTNSYNNYYKFGGLIAYINGNSVFGVNNVILDSYQKLSTSYVTNSGILVGQVQSTTNSITIQNICLQQNITSLTLQFIYFGLIGWSNGNTSIQNVSVSFSVQGAYFERFGIVGNQNGGQSAMVVNSRASISINSGTGVHVGSIFGFEYAQSCQVQNTNVIGGNINTGSTNNVGGFIGYQNNNVAIAITNSSINQSNISGSTYIGGFIGYCTNQINLVNSKIQFVRLSGGSNIGIVTGSGTIQFTSSSSSQIYVNGVLRNDCAALSNWNGC</sequence>
<evidence type="ECO:0000256" key="1">
    <source>
        <dbReference type="SAM" id="Coils"/>
    </source>
</evidence>
<name>A0AA86P9F0_9EUKA</name>
<dbReference type="EMBL" id="CATOUU010000531">
    <property type="protein sequence ID" value="CAI9933423.1"/>
    <property type="molecule type" value="Genomic_DNA"/>
</dbReference>
<dbReference type="AlphaFoldDB" id="A0AA86P9F0"/>
<keyword evidence="4" id="KW-1185">Reference proteome</keyword>
<reference evidence="3 4" key="2">
    <citation type="submission" date="2024-07" db="EMBL/GenBank/DDBJ databases">
        <authorList>
            <person name="Akdeniz Z."/>
        </authorList>
    </citation>
    <scope>NUCLEOTIDE SEQUENCE [LARGE SCALE GENOMIC DNA]</scope>
</reference>
<evidence type="ECO:0000313" key="2">
    <source>
        <dbReference type="EMBL" id="CAI9933423.1"/>
    </source>
</evidence>